<dbReference type="Gene3D" id="2.180.10.10">
    <property type="entry name" value="RHS repeat-associated core"/>
    <property type="match status" value="1"/>
</dbReference>
<sequence>MKSFISYDFYSMQQRSCKNILCLLFVVCCNVQFSFSQENSLSIDKLLPDFNHLTPEAASLGKYGTIAMTEYTGTPNIRIPLFEVKSGDVSYPIELYYDASGIKVEQNATFVGLGWNLSCGGYIKHIVCGHDDFQQTPNSPQSYFESNFQVYSAYSPFYAHYIANMGVVVSGSSIDIALPPGNEKQYLMYSDLVRGFYTPDVFQGNFCGNSVSFYIDRERNVAIPLDENTSKYKIVISDFQYHYPANIILTDDHGVTYEFDAFKEGPNKDSYFLTHIYGLDGKNGKSHIELQYTQHLLDYGESSKSVKTFYSEAKLEEKSNYPSDIGDQMMSLMGEHETYVNTIGDPSGSFYKVYPSKIITCRDSVSFSIADRMDLDGAKSIAGIVRKSTVRGNVLDRISFSYDYFKESSPQNGTSGKRLKLTGVKVNSKIYELAYENSELPSPRSLSQDYWGYFNGIDNGRTLCGSPRYSLQGELVKPVSYLGNANRYASEKYSKVGVLTKLTYPTGGYSCFEYEPNRFDDEYYYPDAADRFGVSVVGYSANAYGTGGINHQKKEITVTETTEYSFCVSLYTPDLKKYTAKAYLKNEDTGKVIESYSTSDTSIGSPFEITKRLILAPGKYSLEVEVPECKGSSIPVAECSLSYQIVKVSDTAGREKGGMSLGAGLRIKNIKNYDSTNELLGETRYEYQNGKLLIPTQRLEKHFVDYSYIGVNDYVEKSVNVAFDYASSEPSYSYICSLSNPAMIGYSKVTKYDLDSSGMLLKKTLTEYYNQGYSLDNGINARVNDAFFYNPKGYLNGKIKSETVFSTDGMPLRKLEYSYDKKELGYALFPKCVPTHLPSRYLTVGKFDLAILRKPIEWCYLTRAKEINYEQGNVKSAKDINCSYNQQNMQISLEKITDELGKQTAATYYWYPCDDKSAGSALLVDKHCMSKITGQEFYRNGTFTGGGRYDFTQSNGLPVINKCYSIIPNRTLVTEATVDAYDEHGNILQYEGKDGVPVTLLWSYNYQCPVMKIVGVTYAEMKGLSSYVASLGGRNYLSKSMLLSIYEAARNKGCQTTAYVYDERLNISSVINPNGYETSYSYDSEGRLESVRDHIGVLHGYSYNFKQR</sequence>
<dbReference type="AlphaFoldDB" id="A0AAP3BFC3"/>
<proteinExistence type="predicted"/>
<organism evidence="1 2">
    <name type="scientific">Segatella copri</name>
    <dbReference type="NCBI Taxonomy" id="165179"/>
    <lineage>
        <taxon>Bacteria</taxon>
        <taxon>Pseudomonadati</taxon>
        <taxon>Bacteroidota</taxon>
        <taxon>Bacteroidia</taxon>
        <taxon>Bacteroidales</taxon>
        <taxon>Prevotellaceae</taxon>
        <taxon>Segatella</taxon>
    </lineage>
</organism>
<gene>
    <name evidence="1" type="ORF">ONT16_12160</name>
</gene>
<dbReference type="InterPro" id="IPR031325">
    <property type="entry name" value="RHS_repeat"/>
</dbReference>
<reference evidence="1" key="1">
    <citation type="submission" date="2022-11" db="EMBL/GenBank/DDBJ databases">
        <title>Genomic repertoires linked with pathogenic potency of arthritogenic Prevotella copri isolated from the gut of rheumatoid arthritis patients.</title>
        <authorList>
            <person name="Nii T."/>
            <person name="Maeda Y."/>
            <person name="Motooka D."/>
            <person name="Naito M."/>
            <person name="Matsumoto Y."/>
            <person name="Ogawa T."/>
            <person name="Oguro-Igashira E."/>
            <person name="Kishikawa T."/>
            <person name="Yamashita M."/>
            <person name="Koizumi S."/>
            <person name="Kurakawa T."/>
            <person name="Okumura R."/>
            <person name="Kayama H."/>
            <person name="Murakami M."/>
            <person name="Sakaguchi T."/>
            <person name="Das B."/>
            <person name="Nakamura S."/>
            <person name="Okada Y."/>
            <person name="Kumanogoh A."/>
            <person name="Takeda K."/>
        </authorList>
    </citation>
    <scope>NUCLEOTIDE SEQUENCE</scope>
    <source>
        <strain evidence="1">F3-75</strain>
    </source>
</reference>
<dbReference type="Proteomes" id="UP001209344">
    <property type="component" value="Unassembled WGS sequence"/>
</dbReference>
<comment type="caution">
    <text evidence="1">The sequence shown here is derived from an EMBL/GenBank/DDBJ whole genome shotgun (WGS) entry which is preliminary data.</text>
</comment>
<evidence type="ECO:0000313" key="2">
    <source>
        <dbReference type="Proteomes" id="UP001209344"/>
    </source>
</evidence>
<protein>
    <submittedName>
        <fullName evidence="1">RHS repeat protein</fullName>
    </submittedName>
</protein>
<accession>A0AAP3BFC3</accession>
<dbReference type="RefSeq" id="WP_264966557.1">
    <property type="nucleotide sequence ID" value="NZ_JAPDVK010000003.1"/>
</dbReference>
<name>A0AAP3BFC3_9BACT</name>
<dbReference type="EMBL" id="JAPDVK010000003">
    <property type="protein sequence ID" value="MCW4128986.1"/>
    <property type="molecule type" value="Genomic_DNA"/>
</dbReference>
<dbReference type="Pfam" id="PF05593">
    <property type="entry name" value="RHS_repeat"/>
    <property type="match status" value="1"/>
</dbReference>
<evidence type="ECO:0000313" key="1">
    <source>
        <dbReference type="EMBL" id="MCW4128986.1"/>
    </source>
</evidence>